<reference evidence="2 3" key="1">
    <citation type="submission" date="2018-07" db="EMBL/GenBank/DDBJ databases">
        <title>a novel species of Sphingomonas isolated from the rhizosphere soil of Araceae plant.</title>
        <authorList>
            <person name="Zhiyong W."/>
            <person name="Qinglan Z."/>
            <person name="Zhiwei F."/>
            <person name="Ding X."/>
            <person name="Gejiao W."/>
            <person name="Shixue Z."/>
        </authorList>
    </citation>
    <scope>NUCLEOTIDE SEQUENCE [LARGE SCALE GENOMIC DNA]</scope>
    <source>
        <strain evidence="2 3">WZY 27</strain>
    </source>
</reference>
<dbReference type="InterPro" id="IPR053737">
    <property type="entry name" value="Type_II_TA_Toxin"/>
</dbReference>
<dbReference type="Pfam" id="PF02661">
    <property type="entry name" value="Fic"/>
    <property type="match status" value="1"/>
</dbReference>
<sequence>MQWRLNSALLSRSIRRLRRSRGGTWTARLCARASTLATRIRFGILEDEPIWLTSEDVAEIHDEQLELHGGLPGYKDPGLVESAVNNPIMSYMYGEQRDILALAIRLCFAIVKNHGFNDGNKRTAAFAMIEFLAINGYDLFVPDDEPETPLLGQWVERLAAGAYDEYQMYDRLEHFLQLAD</sequence>
<name>A0A369VZ77_9SPHN</name>
<dbReference type="InterPro" id="IPR003812">
    <property type="entry name" value="Fido"/>
</dbReference>
<evidence type="ECO:0000259" key="1">
    <source>
        <dbReference type="PROSITE" id="PS51459"/>
    </source>
</evidence>
<evidence type="ECO:0000313" key="3">
    <source>
        <dbReference type="Proteomes" id="UP000253918"/>
    </source>
</evidence>
<proteinExistence type="predicted"/>
<feature type="domain" description="Fido" evidence="1">
    <location>
        <begin position="52"/>
        <end position="178"/>
    </location>
</feature>
<gene>
    <name evidence="2" type="ORF">DVW87_05495</name>
</gene>
<dbReference type="GO" id="GO:0016301">
    <property type="term" value="F:kinase activity"/>
    <property type="evidence" value="ECO:0007669"/>
    <property type="project" value="InterPro"/>
</dbReference>
<dbReference type="Proteomes" id="UP000253918">
    <property type="component" value="Unassembled WGS sequence"/>
</dbReference>
<dbReference type="NCBIfam" id="TIGR01550">
    <property type="entry name" value="DOC_P1"/>
    <property type="match status" value="1"/>
</dbReference>
<dbReference type="Gene3D" id="1.20.120.1870">
    <property type="entry name" value="Fic/DOC protein, Fido domain"/>
    <property type="match status" value="1"/>
</dbReference>
<keyword evidence="3" id="KW-1185">Reference proteome</keyword>
<dbReference type="PANTHER" id="PTHR39426">
    <property type="entry name" value="HOMOLOGY TO DEATH-ON-CURING PROTEIN OF PHAGE P1"/>
    <property type="match status" value="1"/>
</dbReference>
<dbReference type="OrthoDB" id="9802752at2"/>
<dbReference type="InterPro" id="IPR036597">
    <property type="entry name" value="Fido-like_dom_sf"/>
</dbReference>
<protein>
    <submittedName>
        <fullName evidence="2">Type II toxin-antitoxin system death-on-curing family toxin</fullName>
    </submittedName>
</protein>
<dbReference type="InterPro" id="IPR006440">
    <property type="entry name" value="Doc"/>
</dbReference>
<dbReference type="EMBL" id="QQNB01000001">
    <property type="protein sequence ID" value="RDE07109.1"/>
    <property type="molecule type" value="Genomic_DNA"/>
</dbReference>
<organism evidence="2 3">
    <name type="scientific">Sphingomonas aracearum</name>
    <dbReference type="NCBI Taxonomy" id="2283317"/>
    <lineage>
        <taxon>Bacteria</taxon>
        <taxon>Pseudomonadati</taxon>
        <taxon>Pseudomonadota</taxon>
        <taxon>Alphaproteobacteria</taxon>
        <taxon>Sphingomonadales</taxon>
        <taxon>Sphingomonadaceae</taxon>
        <taxon>Sphingomonas</taxon>
    </lineage>
</organism>
<dbReference type="AlphaFoldDB" id="A0A369VZ77"/>
<comment type="caution">
    <text evidence="2">The sequence shown here is derived from an EMBL/GenBank/DDBJ whole genome shotgun (WGS) entry which is preliminary data.</text>
</comment>
<evidence type="ECO:0000313" key="2">
    <source>
        <dbReference type="EMBL" id="RDE07109.1"/>
    </source>
</evidence>
<accession>A0A369VZ77</accession>
<dbReference type="SUPFAM" id="SSF140931">
    <property type="entry name" value="Fic-like"/>
    <property type="match status" value="1"/>
</dbReference>
<dbReference type="PANTHER" id="PTHR39426:SF1">
    <property type="entry name" value="HOMOLOGY TO DEATH-ON-CURING PROTEIN OF PHAGE P1"/>
    <property type="match status" value="1"/>
</dbReference>
<dbReference type="PROSITE" id="PS51459">
    <property type="entry name" value="FIDO"/>
    <property type="match status" value="1"/>
</dbReference>